<dbReference type="Pfam" id="PF13041">
    <property type="entry name" value="PPR_2"/>
    <property type="match status" value="1"/>
</dbReference>
<dbReference type="eggNOG" id="KOG4197">
    <property type="taxonomic scope" value="Eukaryota"/>
</dbReference>
<dbReference type="InParanoid" id="B8C3Q0"/>
<feature type="region of interest" description="Disordered" evidence="3">
    <location>
        <begin position="42"/>
        <end position="66"/>
    </location>
</feature>
<feature type="region of interest" description="Disordered" evidence="3">
    <location>
        <begin position="610"/>
        <end position="630"/>
    </location>
</feature>
<dbReference type="PANTHER" id="PTHR47942:SF63">
    <property type="entry name" value="PENTATRICOPEPTIDE REPEAT-CONTAINING PROTEIN"/>
    <property type="match status" value="1"/>
</dbReference>
<dbReference type="RefSeq" id="XP_002290408.1">
    <property type="nucleotide sequence ID" value="XM_002290372.1"/>
</dbReference>
<dbReference type="InterPro" id="IPR002885">
    <property type="entry name" value="PPR_rpt"/>
</dbReference>
<dbReference type="KEGG" id="tps:THAPSDRAFT_22883"/>
<proteinExistence type="predicted"/>
<reference evidence="4 5" key="2">
    <citation type="journal article" date="2008" name="Nature">
        <title>The Phaeodactylum genome reveals the evolutionary history of diatom genomes.</title>
        <authorList>
            <person name="Bowler C."/>
            <person name="Allen A.E."/>
            <person name="Badger J.H."/>
            <person name="Grimwood J."/>
            <person name="Jabbari K."/>
            <person name="Kuo A."/>
            <person name="Maheswari U."/>
            <person name="Martens C."/>
            <person name="Maumus F."/>
            <person name="Otillar R.P."/>
            <person name="Rayko E."/>
            <person name="Salamov A."/>
            <person name="Vandepoele K."/>
            <person name="Beszteri B."/>
            <person name="Gruber A."/>
            <person name="Heijde M."/>
            <person name="Katinka M."/>
            <person name="Mock T."/>
            <person name="Valentin K."/>
            <person name="Verret F."/>
            <person name="Berges J.A."/>
            <person name="Brownlee C."/>
            <person name="Cadoret J.P."/>
            <person name="Chiovitti A."/>
            <person name="Choi C.J."/>
            <person name="Coesel S."/>
            <person name="De Martino A."/>
            <person name="Detter J.C."/>
            <person name="Durkin C."/>
            <person name="Falciatore A."/>
            <person name="Fournet J."/>
            <person name="Haruta M."/>
            <person name="Huysman M.J."/>
            <person name="Jenkins B.D."/>
            <person name="Jiroutova K."/>
            <person name="Jorgensen R.E."/>
            <person name="Joubert Y."/>
            <person name="Kaplan A."/>
            <person name="Kroger N."/>
            <person name="Kroth P.G."/>
            <person name="La Roche J."/>
            <person name="Lindquist E."/>
            <person name="Lommer M."/>
            <person name="Martin-Jezequel V."/>
            <person name="Lopez P.J."/>
            <person name="Lucas S."/>
            <person name="Mangogna M."/>
            <person name="McGinnis K."/>
            <person name="Medlin L.K."/>
            <person name="Montsant A."/>
            <person name="Oudot-Le Secq M.P."/>
            <person name="Napoli C."/>
            <person name="Obornik M."/>
            <person name="Parker M.S."/>
            <person name="Petit J.L."/>
            <person name="Porcel B.M."/>
            <person name="Poulsen N."/>
            <person name="Robison M."/>
            <person name="Rychlewski L."/>
            <person name="Rynearson T.A."/>
            <person name="Schmutz J."/>
            <person name="Shapiro H."/>
            <person name="Siaut M."/>
            <person name="Stanley M."/>
            <person name="Sussman M.R."/>
            <person name="Taylor A.R."/>
            <person name="Vardi A."/>
            <person name="von Dassow P."/>
            <person name="Vyverman W."/>
            <person name="Willis A."/>
            <person name="Wyrwicz L.S."/>
            <person name="Rokhsar D.S."/>
            <person name="Weissenbach J."/>
            <person name="Armbrust E.V."/>
            <person name="Green B.R."/>
            <person name="Van de Peer Y."/>
            <person name="Grigoriev I.V."/>
        </authorList>
    </citation>
    <scope>NUCLEOTIDE SEQUENCE [LARGE SCALE GENOMIC DNA]</scope>
    <source>
        <strain evidence="4 5">CCMP1335</strain>
    </source>
</reference>
<dbReference type="EMBL" id="CM000642">
    <property type="protein sequence ID" value="EED92160.1"/>
    <property type="molecule type" value="Genomic_DNA"/>
</dbReference>
<gene>
    <name evidence="4" type="ORF">THAPSDRAFT_22883</name>
</gene>
<dbReference type="PANTHER" id="PTHR47942">
    <property type="entry name" value="TETRATRICOPEPTIDE REPEAT (TPR)-LIKE SUPERFAMILY PROTEIN-RELATED"/>
    <property type="match status" value="1"/>
</dbReference>
<dbReference type="InterPro" id="IPR051222">
    <property type="entry name" value="PPR/CCM1_RNA-binding"/>
</dbReference>
<evidence type="ECO:0000256" key="3">
    <source>
        <dbReference type="SAM" id="MobiDB-lite"/>
    </source>
</evidence>
<dbReference type="HOGENOM" id="CLU_248878_0_0_1"/>
<keyword evidence="1" id="KW-0677">Repeat</keyword>
<protein>
    <submittedName>
        <fullName evidence="4">Uncharacterized protein</fullName>
    </submittedName>
</protein>
<dbReference type="PaxDb" id="35128-Thaps22883"/>
<evidence type="ECO:0000313" key="5">
    <source>
        <dbReference type="Proteomes" id="UP000001449"/>
    </source>
</evidence>
<feature type="compositionally biased region" description="Polar residues" evidence="3">
    <location>
        <begin position="621"/>
        <end position="630"/>
    </location>
</feature>
<sequence length="1497" mass="165900">MSDPSTDLLPILAKAIPTVVSYHHLDQIVQANAEGTRIMARHSSTVSEKMEDDDDGSSVGNDGHNTIDESHVMVHRDETGKLEETELFLKRVTANSYTHKSWTDMRRTLVYLRTEVRFYNEIVPLLLKESGSHNDLEQMIPTCHHAAYDLEGLVDEVSPTTDASSPSPFGENDVQKPELLNNRGGHILLQSLSPSHGYFQNSPITLQQSLACLEAVAALHASAWGNTPLLQIINDRLSSAGGSYHLQFRNPKELQNMVASWDAFRDNFVGLSEETKILEKESVVRLGQRVFSMAEYVSRELTPKLDEEYACLVHGDYKAMSIATHSLPIPSTTQNVFLPVQLKEESYKSGSQKAIMIDFSCVGIGFGMSDVAMHIVHAVLPSDLEDGGEEWLLEQYLFALEKVMNEKINGGSEGEFTKWTFPRDVAMRQYQLACIDYLRFILDVPHPFFGPPPTSYSNDEATISLSHNLTVSSITGGIFSSAAVVAAKTDTTQPSTCPSSTALLSSMAETPTDIACAVETSNVADTISTHLQRAARAVSKSDVTKQEYEVEAAERALVQWVDDYRGQSAADDNIGTPDANTNAQPKPDVAVFEDVIGGLLSLPPPYVTSTANAEPIDTSDDINSQSNSPEITQQIRSLLGKSKNNANILITNNKSERATQVLDLMEAFHEPMGSIYDDIIASHGGDVLDCLSHLTMEQLVVGEIDEDVSVDDDDTTSTQDSPFYQQAWKSAKTALQLLNRSEDLYRETGKSSSRLPSISSYVTTMDVWKALAIGAEEKGDEKKRDEALETVKSLRQRRLDVYSLEDGEGGEQGNNSARSKYSVIPSGTNTVEDVLAFATNLLSKSDSTYKIREIDSSKIGTWHFNQLIFDLANYPQPFSGPLAQDLLEFMMYAVQKASPTPRRHTKKPNGDSKQRNYHIVPKPNTDTINGVLKAWMVTPNISDAARRAESILAQLAVWQSNGSLWGVQPNVVSYNTCINCWKESGINGAAARATEILTLLEDSSTDVYPDVVSYSSCMGAWAECSYREVGAGRKAEEILTRMYTRSKEDDSLPKPNTRCFNAVLLAYANGSWTGGGKRALELLRFMERLHSEGYDDVRPDAYTLNIVMKALTNCGESGAAQKANQILRRMEESFSKGDTRLQPDLLSYNIVLDAFAKKGDAESAESLLNQMYLRAERESQSGGIAKPNTYSYTALLNAYARSEDKVAAVRKAEDLFNDIERRYAAGETDVRADTSVYNALINCWAKSGDRKALYRVTQILNLMEELGLHGDDSEVQPTSRTYCSVLDALSRSRNWKAYQQSLDILDRMEEFYSNGYESVRPCARAYSIVISTIARSRKRGKAVKAQEILHRMESEYRKGNTAARPTVYSYNAVLNAAAYTSKGDEKEQEEAFKVACLTFDQLRMSDYLQPTHVSFGTFLKAIQNLMPSSDVRDDLVKSVFRRCCRDSQVGDLVLRNMKGLSSPEVYQTLLKGEAGGNYDLPKSWSANVRESLYVHVG</sequence>
<dbReference type="STRING" id="35128.B8C3Q0"/>
<dbReference type="PROSITE" id="PS51375">
    <property type="entry name" value="PPR"/>
    <property type="match status" value="1"/>
</dbReference>
<feature type="repeat" description="PPR" evidence="2">
    <location>
        <begin position="1144"/>
        <end position="1174"/>
    </location>
</feature>
<feature type="region of interest" description="Disordered" evidence="3">
    <location>
        <begin position="898"/>
        <end position="920"/>
    </location>
</feature>
<keyword evidence="5" id="KW-1185">Reference proteome</keyword>
<accession>B8C3Q0</accession>
<reference evidence="4 5" key="1">
    <citation type="journal article" date="2004" name="Science">
        <title>The genome of the diatom Thalassiosira pseudonana: ecology, evolution, and metabolism.</title>
        <authorList>
            <person name="Armbrust E.V."/>
            <person name="Berges J.A."/>
            <person name="Bowler C."/>
            <person name="Green B.R."/>
            <person name="Martinez D."/>
            <person name="Putnam N.H."/>
            <person name="Zhou S."/>
            <person name="Allen A.E."/>
            <person name="Apt K.E."/>
            <person name="Bechner M."/>
            <person name="Brzezinski M.A."/>
            <person name="Chaal B.K."/>
            <person name="Chiovitti A."/>
            <person name="Davis A.K."/>
            <person name="Demarest M.S."/>
            <person name="Detter J.C."/>
            <person name="Glavina T."/>
            <person name="Goodstein D."/>
            <person name="Hadi M.Z."/>
            <person name="Hellsten U."/>
            <person name="Hildebrand M."/>
            <person name="Jenkins B.D."/>
            <person name="Jurka J."/>
            <person name="Kapitonov V.V."/>
            <person name="Kroger N."/>
            <person name="Lau W.W."/>
            <person name="Lane T.W."/>
            <person name="Larimer F.W."/>
            <person name="Lippmeier J.C."/>
            <person name="Lucas S."/>
            <person name="Medina M."/>
            <person name="Montsant A."/>
            <person name="Obornik M."/>
            <person name="Parker M.S."/>
            <person name="Palenik B."/>
            <person name="Pazour G.J."/>
            <person name="Richardson P.M."/>
            <person name="Rynearson T.A."/>
            <person name="Saito M.A."/>
            <person name="Schwartz D.C."/>
            <person name="Thamatrakoln K."/>
            <person name="Valentin K."/>
            <person name="Vardi A."/>
            <person name="Wilkerson F.P."/>
            <person name="Rokhsar D.S."/>
        </authorList>
    </citation>
    <scope>NUCLEOTIDE SEQUENCE [LARGE SCALE GENOMIC DNA]</scope>
    <source>
        <strain evidence="4 5">CCMP1335</strain>
    </source>
</reference>
<dbReference type="GeneID" id="7442263"/>
<dbReference type="NCBIfam" id="TIGR00756">
    <property type="entry name" value="PPR"/>
    <property type="match status" value="1"/>
</dbReference>
<name>B8C3Q0_THAPS</name>
<evidence type="ECO:0000256" key="2">
    <source>
        <dbReference type="PROSITE-ProRule" id="PRU00708"/>
    </source>
</evidence>
<organism evidence="4 5">
    <name type="scientific">Thalassiosira pseudonana</name>
    <name type="common">Marine diatom</name>
    <name type="synonym">Cyclotella nana</name>
    <dbReference type="NCBI Taxonomy" id="35128"/>
    <lineage>
        <taxon>Eukaryota</taxon>
        <taxon>Sar</taxon>
        <taxon>Stramenopiles</taxon>
        <taxon>Ochrophyta</taxon>
        <taxon>Bacillariophyta</taxon>
        <taxon>Coscinodiscophyceae</taxon>
        <taxon>Thalassiosirophycidae</taxon>
        <taxon>Thalassiosirales</taxon>
        <taxon>Thalassiosiraceae</taxon>
        <taxon>Thalassiosira</taxon>
    </lineage>
</organism>
<dbReference type="InterPro" id="IPR011990">
    <property type="entry name" value="TPR-like_helical_dom_sf"/>
</dbReference>
<evidence type="ECO:0000256" key="1">
    <source>
        <dbReference type="ARBA" id="ARBA00022737"/>
    </source>
</evidence>
<dbReference type="Proteomes" id="UP000001449">
    <property type="component" value="Chromosome 5"/>
</dbReference>
<dbReference type="Gene3D" id="1.25.40.10">
    <property type="entry name" value="Tetratricopeptide repeat domain"/>
    <property type="match status" value="3"/>
</dbReference>
<evidence type="ECO:0000313" key="4">
    <source>
        <dbReference type="EMBL" id="EED92160.1"/>
    </source>
</evidence>